<dbReference type="EMBL" id="RCSS01000299">
    <property type="protein sequence ID" value="RVD92142.1"/>
    <property type="molecule type" value="Genomic_DNA"/>
</dbReference>
<protein>
    <recommendedName>
        <fullName evidence="1">General transcription and DNA repair factor IIH subunit TFB4</fullName>
        <shortName evidence="1">TFIIH subunit TFB4</shortName>
    </recommendedName>
    <alternativeName>
        <fullName evidence="1">RNA polymerase II transcription factor B subunit 4</fullName>
    </alternativeName>
</protein>
<dbReference type="GO" id="GO:0005675">
    <property type="term" value="C:transcription factor TFIIH holo complex"/>
    <property type="evidence" value="ECO:0007669"/>
    <property type="project" value="UniProtKB-UniRule"/>
</dbReference>
<sequence>MILIGLIDPNIENWQKQENPDKLFSNTLFYFHTFLSLDRSNRILLLNDKKIVFDSDTAKLTEIKDILSKFKSQNLSNDLGMSLLLSKRLNLETQIFIENFDKNLDHFKILRCLFTANKLNIQINVVSDNKLLMMLANFTNGIFYENDSFFVKILGNPSKQLINIETRCFCHDKIILVGLTCPVCLTVYCGFMPVCKKCKSKMIFNKN</sequence>
<comment type="similarity">
    <text evidence="1">Belongs to the TFB4 family.</text>
</comment>
<evidence type="ECO:0000313" key="4">
    <source>
        <dbReference type="Proteomes" id="UP000282876"/>
    </source>
</evidence>
<dbReference type="AlphaFoldDB" id="A0A437ALW2"/>
<keyword evidence="1" id="KW-0804">Transcription</keyword>
<dbReference type="STRING" id="291195.A0A437ALW2"/>
<comment type="subcellular location">
    <subcellularLocation>
        <location evidence="1">Nucleus</location>
    </subcellularLocation>
</comment>
<comment type="function">
    <text evidence="1">Component of the general transcription and DNA repair factor IIH (TFIIH) core complex, which is involved in general and transcription-coupled nucleotide excision repair (NER) of damaged DNA and, when complexed to TFIIK, in RNA transcription by RNA polymerase II. In NER, TFIIH acts by opening DNA around the lesion to allow the excision of the damaged oligonucleotide and its replacement by a new DNA fragment. In transcription, TFIIH has an essential role in transcription initiation. When the pre-initiation complex (PIC) has been established, TFIIH is required for promoter opening and promoter escape. Phosphorylation of the C-terminal tail (CTD) of the largest subunit of RNA polymerase II by the kinase module TFIIK controls the initiation of transcription.</text>
</comment>
<keyword evidence="1" id="KW-0862">Zinc</keyword>
<keyword evidence="1" id="KW-0234">DNA repair</keyword>
<keyword evidence="2" id="KW-0812">Transmembrane</keyword>
<organism evidence="3 4">
    <name type="scientific">Tubulinosema ratisbonensis</name>
    <dbReference type="NCBI Taxonomy" id="291195"/>
    <lineage>
        <taxon>Eukaryota</taxon>
        <taxon>Fungi</taxon>
        <taxon>Fungi incertae sedis</taxon>
        <taxon>Microsporidia</taxon>
        <taxon>Tubulinosematoidea</taxon>
        <taxon>Tubulinosematidae</taxon>
        <taxon>Tubulinosema</taxon>
    </lineage>
</organism>
<keyword evidence="2" id="KW-1133">Transmembrane helix</keyword>
<evidence type="ECO:0000256" key="2">
    <source>
        <dbReference type="SAM" id="Phobius"/>
    </source>
</evidence>
<keyword evidence="1" id="KW-0227">DNA damage</keyword>
<evidence type="ECO:0000313" key="3">
    <source>
        <dbReference type="EMBL" id="RVD92142.1"/>
    </source>
</evidence>
<keyword evidence="2" id="KW-0472">Membrane</keyword>
<reference evidence="3 4" key="1">
    <citation type="submission" date="2018-10" db="EMBL/GenBank/DDBJ databases">
        <title>Draft genome sequence of the microsporidian Tubulinosema ratisbonensis.</title>
        <authorList>
            <person name="Polonais V."/>
            <person name="Peyretaillade E."/>
            <person name="Niehus S."/>
            <person name="Wawrzyniak I."/>
            <person name="Franchet A."/>
            <person name="Gaspin C."/>
            <person name="Reichstadt M."/>
            <person name="Belser C."/>
            <person name="Labadie K."/>
            <person name="Delbac F."/>
            <person name="Ferrandon D."/>
        </authorList>
    </citation>
    <scope>NUCLEOTIDE SEQUENCE [LARGE SCALE GENOMIC DNA]</scope>
    <source>
        <strain evidence="3 4">Franzen</strain>
    </source>
</reference>
<dbReference type="GO" id="GO:0006355">
    <property type="term" value="P:regulation of DNA-templated transcription"/>
    <property type="evidence" value="ECO:0007669"/>
    <property type="project" value="InterPro"/>
</dbReference>
<comment type="caution">
    <text evidence="3">The sequence shown here is derived from an EMBL/GenBank/DDBJ whole genome shotgun (WGS) entry which is preliminary data.</text>
</comment>
<keyword evidence="4" id="KW-1185">Reference proteome</keyword>
<comment type="subunit">
    <text evidence="1">Component of the 7-subunit TFIIH core complex composed of XPB/SSL2, XPD/RAD3, SSL1, TFB1, TFB2, TFB4 and TFB5, which is active in NER. The core complex associates with the 3-subunit CTD-kinase module TFIIK composed of CCL1, KIN28 and TFB3 to form the 10-subunit holoenzyme (holo-TFIIH) active in transcription.</text>
</comment>
<dbReference type="Proteomes" id="UP000282876">
    <property type="component" value="Unassembled WGS sequence"/>
</dbReference>
<dbReference type="GO" id="GO:0000439">
    <property type="term" value="C:transcription factor TFIIH core complex"/>
    <property type="evidence" value="ECO:0007669"/>
    <property type="project" value="UniProtKB-UniRule"/>
</dbReference>
<keyword evidence="1" id="KW-0805">Transcription regulation</keyword>
<dbReference type="VEuPathDB" id="MicrosporidiaDB:TUBRATIS_13710"/>
<keyword evidence="1" id="KW-0479">Metal-binding</keyword>
<name>A0A437ALW2_9MICR</name>
<feature type="transmembrane region" description="Helical" evidence="2">
    <location>
        <begin position="174"/>
        <end position="195"/>
    </location>
</feature>
<dbReference type="GO" id="GO:0006289">
    <property type="term" value="P:nucleotide-excision repair"/>
    <property type="evidence" value="ECO:0007669"/>
    <property type="project" value="UniProtKB-UniRule"/>
</dbReference>
<dbReference type="InterPro" id="IPR004600">
    <property type="entry name" value="TFIIH_Tfb4/GTF2H3"/>
</dbReference>
<proteinExistence type="inferred from homology"/>
<gene>
    <name evidence="3" type="ORF">TUBRATIS_13710</name>
</gene>
<evidence type="ECO:0000256" key="1">
    <source>
        <dbReference type="RuleBase" id="RU368090"/>
    </source>
</evidence>
<dbReference type="GO" id="GO:0008270">
    <property type="term" value="F:zinc ion binding"/>
    <property type="evidence" value="ECO:0007669"/>
    <property type="project" value="UniProtKB-KW"/>
</dbReference>
<accession>A0A437ALW2</accession>
<keyword evidence="1" id="KW-0863">Zinc-finger</keyword>
<keyword evidence="1" id="KW-0539">Nucleus</keyword>
<dbReference type="OrthoDB" id="17307at2759"/>
<dbReference type="Pfam" id="PF03850">
    <property type="entry name" value="Tfb4"/>
    <property type="match status" value="1"/>
</dbReference>